<protein>
    <submittedName>
        <fullName evidence="2">Uncharacterized protein</fullName>
    </submittedName>
</protein>
<comment type="caution">
    <text evidence="2">The sequence shown here is derived from an EMBL/GenBank/DDBJ whole genome shotgun (WGS) entry which is preliminary data.</text>
</comment>
<organism evidence="2 3">
    <name type="scientific">Fulvimarina uroteuthidis</name>
    <dbReference type="NCBI Taxonomy" id="3098149"/>
    <lineage>
        <taxon>Bacteria</taxon>
        <taxon>Pseudomonadati</taxon>
        <taxon>Pseudomonadota</taxon>
        <taxon>Alphaproteobacteria</taxon>
        <taxon>Hyphomicrobiales</taxon>
        <taxon>Aurantimonadaceae</taxon>
        <taxon>Fulvimarina</taxon>
    </lineage>
</organism>
<evidence type="ECO:0000256" key="1">
    <source>
        <dbReference type="SAM" id="Phobius"/>
    </source>
</evidence>
<feature type="transmembrane region" description="Helical" evidence="1">
    <location>
        <begin position="6"/>
        <end position="25"/>
    </location>
</feature>
<keyword evidence="1" id="KW-0812">Transmembrane</keyword>
<sequence>MANWLGLVELFVVFGGVGVLYYYQVWKNPYEIEKRENRKRLRAEKKAAGRER</sequence>
<dbReference type="Proteomes" id="UP001294412">
    <property type="component" value="Unassembled WGS sequence"/>
</dbReference>
<dbReference type="EMBL" id="JAXLPB010000001">
    <property type="protein sequence ID" value="MDY8108073.1"/>
    <property type="molecule type" value="Genomic_DNA"/>
</dbReference>
<accession>A0ABU5HY62</accession>
<dbReference type="RefSeq" id="WP_322185522.1">
    <property type="nucleotide sequence ID" value="NZ_JAXLPB010000001.1"/>
</dbReference>
<evidence type="ECO:0000313" key="3">
    <source>
        <dbReference type="Proteomes" id="UP001294412"/>
    </source>
</evidence>
<reference evidence="2 3" key="1">
    <citation type="submission" date="2023-12" db="EMBL/GenBank/DDBJ databases">
        <title>Description of Novel Strain Fulvimarina sp. 2208YS6-2-32 isolated from Uroteuthis (Photololigo) edulis.</title>
        <authorList>
            <person name="Park J.-S."/>
        </authorList>
    </citation>
    <scope>NUCLEOTIDE SEQUENCE [LARGE SCALE GENOMIC DNA]</scope>
    <source>
        <strain evidence="2 3">2208YS6-2-32</strain>
    </source>
</reference>
<gene>
    <name evidence="2" type="ORF">U0C82_02780</name>
</gene>
<evidence type="ECO:0000313" key="2">
    <source>
        <dbReference type="EMBL" id="MDY8108073.1"/>
    </source>
</evidence>
<proteinExistence type="predicted"/>
<keyword evidence="1" id="KW-0472">Membrane</keyword>
<name>A0ABU5HY62_9HYPH</name>
<keyword evidence="1" id="KW-1133">Transmembrane helix</keyword>
<keyword evidence="3" id="KW-1185">Reference proteome</keyword>